<name>A0A0K2G6S4_NITMO</name>
<dbReference type="SMART" id="SM00567">
    <property type="entry name" value="EZ_HEAT"/>
    <property type="match status" value="4"/>
</dbReference>
<dbReference type="KEGG" id="nmv:NITMOv2_0190"/>
<evidence type="ECO:0000313" key="5">
    <source>
        <dbReference type="Proteomes" id="UP000069205"/>
    </source>
</evidence>
<dbReference type="GO" id="GO:0016491">
    <property type="term" value="F:oxidoreductase activity"/>
    <property type="evidence" value="ECO:0007669"/>
    <property type="project" value="TreeGrafter"/>
</dbReference>
<dbReference type="PANTHER" id="PTHR12697">
    <property type="entry name" value="PBS LYASE HEAT-LIKE PROTEIN"/>
    <property type="match status" value="1"/>
</dbReference>
<evidence type="ECO:0000313" key="4">
    <source>
        <dbReference type="EMBL" id="ALA56630.1"/>
    </source>
</evidence>
<keyword evidence="3" id="KW-0732">Signal</keyword>
<dbReference type="InterPro" id="IPR016024">
    <property type="entry name" value="ARM-type_fold"/>
</dbReference>
<keyword evidence="5" id="KW-1185">Reference proteome</keyword>
<dbReference type="Gene3D" id="1.25.10.10">
    <property type="entry name" value="Leucine-rich Repeat Variant"/>
    <property type="match status" value="2"/>
</dbReference>
<feature type="signal peptide" evidence="3">
    <location>
        <begin position="1"/>
        <end position="18"/>
    </location>
</feature>
<evidence type="ECO:0000256" key="2">
    <source>
        <dbReference type="SAM" id="MobiDB-lite"/>
    </source>
</evidence>
<dbReference type="AlphaFoldDB" id="A0A0K2G6S4"/>
<dbReference type="Pfam" id="PF13646">
    <property type="entry name" value="HEAT_2"/>
    <property type="match status" value="3"/>
</dbReference>
<gene>
    <name evidence="4" type="ORF">NITMOv2_0190</name>
</gene>
<dbReference type="PROSITE" id="PS50077">
    <property type="entry name" value="HEAT_REPEAT"/>
    <property type="match status" value="1"/>
</dbReference>
<dbReference type="OrthoDB" id="434212at2"/>
<dbReference type="SUPFAM" id="SSF48371">
    <property type="entry name" value="ARM repeat"/>
    <property type="match status" value="1"/>
</dbReference>
<dbReference type="PATRIC" id="fig|42253.5.peg.186"/>
<evidence type="ECO:0000256" key="3">
    <source>
        <dbReference type="SAM" id="SignalP"/>
    </source>
</evidence>
<comment type="function">
    <text evidence="1">Catalyzes the hydroxylation of the N(6)-(4-aminobutyl)-L-lysine intermediate produced by deoxyhypusine synthase/DHPS on a critical lysine of the eukaryotic translation initiation factor 5A/eIF-5A. This is the second step of the post-translational modification of that lysine into an unusual amino acid residue named hypusine. Hypusination is unique to mature eIF-5A factor and is essential for its function.</text>
</comment>
<sequence length="275" mass="28871">MSPALFGCLLACSCLLLAGCYRESAPSPDTAVQVLMELIRDRDASVRRTAAEALGKIGDPAAEPALVQALHDPEPAVREAAARSVARLPSFGEATTHQLISLLKDPEPPVRRAAAMGLSGAEENSRHVRAIGEVLTSPDPDFRRSASHALLYLEDPRGLATGALSQGAKDPDPAVRQWALAALAEIGGQSAVPVLMDRLLHDAVEAVRVEAAYRLGFVGDESVVDELKRVVEKETSATLTGWVGKTAASLTKASGFDSGLPPDPPAEPGPSHRSP</sequence>
<dbReference type="PANTHER" id="PTHR12697:SF5">
    <property type="entry name" value="DEOXYHYPUSINE HYDROXYLASE"/>
    <property type="match status" value="1"/>
</dbReference>
<dbReference type="InterPro" id="IPR021133">
    <property type="entry name" value="HEAT_type_2"/>
</dbReference>
<reference evidence="4 5" key="1">
    <citation type="journal article" date="2015" name="Proc. Natl. Acad. Sci. U.S.A.">
        <title>Expanded metabolic versatility of ubiquitous nitrite-oxidizing bacteria from the genus Nitrospira.</title>
        <authorList>
            <person name="Koch H."/>
            <person name="Lucker S."/>
            <person name="Albertsen M."/>
            <person name="Kitzinger K."/>
            <person name="Herbold C."/>
            <person name="Spieck E."/>
            <person name="Nielsen P.H."/>
            <person name="Wagner M."/>
            <person name="Daims H."/>
        </authorList>
    </citation>
    <scope>NUCLEOTIDE SEQUENCE [LARGE SCALE GENOMIC DNA]</scope>
    <source>
        <strain evidence="4 5">NSP M-1</strain>
    </source>
</reference>
<organism evidence="4 5">
    <name type="scientific">Nitrospira moscoviensis</name>
    <dbReference type="NCBI Taxonomy" id="42253"/>
    <lineage>
        <taxon>Bacteria</taxon>
        <taxon>Pseudomonadati</taxon>
        <taxon>Nitrospirota</taxon>
        <taxon>Nitrospiria</taxon>
        <taxon>Nitrospirales</taxon>
        <taxon>Nitrospiraceae</taxon>
        <taxon>Nitrospira</taxon>
    </lineage>
</organism>
<feature type="chain" id="PRO_5005476591" description="HEAT repeat domain-containing protein" evidence="3">
    <location>
        <begin position="19"/>
        <end position="275"/>
    </location>
</feature>
<dbReference type="EMBL" id="CP011801">
    <property type="protein sequence ID" value="ALA56630.1"/>
    <property type="molecule type" value="Genomic_DNA"/>
</dbReference>
<accession>A0A0K2G6S4</accession>
<protein>
    <recommendedName>
        <fullName evidence="6">HEAT repeat domain-containing protein</fullName>
    </recommendedName>
</protein>
<proteinExistence type="predicted"/>
<dbReference type="InterPro" id="IPR011989">
    <property type="entry name" value="ARM-like"/>
</dbReference>
<feature type="region of interest" description="Disordered" evidence="2">
    <location>
        <begin position="253"/>
        <end position="275"/>
    </location>
</feature>
<dbReference type="RefSeq" id="WP_053378090.1">
    <property type="nucleotide sequence ID" value="NZ_CP011801.1"/>
</dbReference>
<evidence type="ECO:0008006" key="6">
    <source>
        <dbReference type="Google" id="ProtNLM"/>
    </source>
</evidence>
<dbReference type="Proteomes" id="UP000069205">
    <property type="component" value="Chromosome"/>
</dbReference>
<dbReference type="InterPro" id="IPR004155">
    <property type="entry name" value="PBS_lyase_HEAT"/>
</dbReference>
<dbReference type="STRING" id="42253.NITMOv2_0190"/>
<evidence type="ECO:0000256" key="1">
    <source>
        <dbReference type="ARBA" id="ARBA00045876"/>
    </source>
</evidence>